<dbReference type="SUPFAM" id="SSF50978">
    <property type="entry name" value="WD40 repeat-like"/>
    <property type="match status" value="1"/>
</dbReference>
<evidence type="ECO:0000313" key="2">
    <source>
        <dbReference type="Proteomes" id="UP000886653"/>
    </source>
</evidence>
<evidence type="ECO:0000313" key="1">
    <source>
        <dbReference type="EMBL" id="KAG0142417.1"/>
    </source>
</evidence>
<accession>A0A9P6T7U5</accession>
<dbReference type="AlphaFoldDB" id="A0A9P6T7U5"/>
<dbReference type="Gene3D" id="2.130.10.10">
    <property type="entry name" value="YVTN repeat-like/Quinoprotein amine dehydrogenase"/>
    <property type="match status" value="1"/>
</dbReference>
<comment type="caution">
    <text evidence="1">The sequence shown here is derived from an EMBL/GenBank/DDBJ whole genome shotgun (WGS) entry which is preliminary data.</text>
</comment>
<sequence>MLLRRHEGTVIDMGFGRSELPVRFEEESAGYEIWVEVSGHFCALAWHPHVSSVLLISINDHKLVLIKLDHGAFGGMWKCGAPVGKSFNETEVFEGQEVIQINGNVIAFCFSPDGTAFAFMTDDGMLTV</sequence>
<organism evidence="1 2">
    <name type="scientific">Cronartium quercuum f. sp. fusiforme G11</name>
    <dbReference type="NCBI Taxonomy" id="708437"/>
    <lineage>
        <taxon>Eukaryota</taxon>
        <taxon>Fungi</taxon>
        <taxon>Dikarya</taxon>
        <taxon>Basidiomycota</taxon>
        <taxon>Pucciniomycotina</taxon>
        <taxon>Pucciniomycetes</taxon>
        <taxon>Pucciniales</taxon>
        <taxon>Coleosporiaceae</taxon>
        <taxon>Cronartium</taxon>
    </lineage>
</organism>
<dbReference type="InterPro" id="IPR036322">
    <property type="entry name" value="WD40_repeat_dom_sf"/>
</dbReference>
<name>A0A9P6T7U5_9BASI</name>
<reference evidence="1" key="1">
    <citation type="submission" date="2013-11" db="EMBL/GenBank/DDBJ databases">
        <title>Genome sequence of the fusiform rust pathogen reveals effectors for host alternation and coevolution with pine.</title>
        <authorList>
            <consortium name="DOE Joint Genome Institute"/>
            <person name="Smith K."/>
            <person name="Pendleton A."/>
            <person name="Kubisiak T."/>
            <person name="Anderson C."/>
            <person name="Salamov A."/>
            <person name="Aerts A."/>
            <person name="Riley R."/>
            <person name="Clum A."/>
            <person name="Lindquist E."/>
            <person name="Ence D."/>
            <person name="Campbell M."/>
            <person name="Kronenberg Z."/>
            <person name="Feau N."/>
            <person name="Dhillon B."/>
            <person name="Hamelin R."/>
            <person name="Burleigh J."/>
            <person name="Smith J."/>
            <person name="Yandell M."/>
            <person name="Nelson C."/>
            <person name="Grigoriev I."/>
            <person name="Davis J."/>
        </authorList>
    </citation>
    <scope>NUCLEOTIDE SEQUENCE</scope>
    <source>
        <strain evidence="1">G11</strain>
    </source>
</reference>
<protein>
    <submittedName>
        <fullName evidence="1">Uncharacterized protein</fullName>
    </submittedName>
</protein>
<dbReference type="Proteomes" id="UP000886653">
    <property type="component" value="Unassembled WGS sequence"/>
</dbReference>
<dbReference type="OrthoDB" id="21128at2759"/>
<gene>
    <name evidence="1" type="ORF">CROQUDRAFT_135597</name>
</gene>
<dbReference type="EMBL" id="MU167349">
    <property type="protein sequence ID" value="KAG0142417.1"/>
    <property type="molecule type" value="Genomic_DNA"/>
</dbReference>
<keyword evidence="2" id="KW-1185">Reference proteome</keyword>
<dbReference type="InterPro" id="IPR015943">
    <property type="entry name" value="WD40/YVTN_repeat-like_dom_sf"/>
</dbReference>
<proteinExistence type="predicted"/>